<feature type="domain" description="Root UVB sensitive protein C-terminal" evidence="9">
    <location>
        <begin position="490"/>
        <end position="589"/>
    </location>
</feature>
<feature type="transmembrane region" description="Helical" evidence="7">
    <location>
        <begin position="327"/>
        <end position="348"/>
    </location>
</feature>
<evidence type="ECO:0000256" key="5">
    <source>
        <dbReference type="ARBA" id="ARBA00023136"/>
    </source>
</evidence>
<dbReference type="Pfam" id="PF04884">
    <property type="entry name" value="UVB_sens_prot"/>
    <property type="match status" value="2"/>
</dbReference>
<dbReference type="PANTHER" id="PTHR12770:SF31">
    <property type="entry name" value="RUS FAMILY MEMBER 1"/>
    <property type="match status" value="1"/>
</dbReference>
<dbReference type="InterPro" id="IPR055412">
    <property type="entry name" value="UVB_sens_C"/>
</dbReference>
<dbReference type="Pfam" id="PF24160">
    <property type="entry name" value="UVB_sens_C"/>
    <property type="match status" value="1"/>
</dbReference>
<sequence length="594" mass="65761">MRFCEFEASPSHSPHTRQPCVEYHLSAPGSKDGRSTSLLWSDPKPKPASSATTKSQVGQSNMAIGVIKAAENRAIHITAKIGQLCRDLFLPIGYPNSVAEGYLEYQFYDSLQGLCSYLRGVVSTSAVLSATGVGDAQATAMSAAMTWAVRDGLGMIGGLLFSYVASPHFDAHVKEFRLLADILNDVALTLDMALPLLLTRHWISSLLPFISDYLPSSYLVITSTSMLCKVACGMAAGATKGNITDHFAISGNRADCQSKESTQETLVSLVGMCCGVFLANVLHRLESSPKEDQNADKCLNVLKSSDDEARATCSNSGNTMTIMDVQIISWSIFIFLTLIHIWANYIGMQMLHLRTLNRERAKVALQPLVEYCGRCVLERQTNSILKPKSPNSKSDDWKSLDSVTASRYILPPSIVSESLWKSMCGMLCEGNIHLRIRLKDLVRRSATSSSSDNHLHPACNWSQGHFKSENYMFFIEGNDGNRMGDSSLRTIAVMLHVRANDRDELQAFIHARILFWCMQHVTNGKPNQLPQILSSSHEIVKYLFEPISKDVSTSDQLGGGCIDVYKILGETGWDMTRFYFGYGPWRCEWEDGID</sequence>
<dbReference type="InterPro" id="IPR006968">
    <property type="entry name" value="RUS_fam"/>
</dbReference>
<evidence type="ECO:0000256" key="1">
    <source>
        <dbReference type="ARBA" id="ARBA00004370"/>
    </source>
</evidence>
<keyword evidence="3 7" id="KW-0812">Transmembrane</keyword>
<evidence type="ECO:0000259" key="8">
    <source>
        <dbReference type="Pfam" id="PF04884"/>
    </source>
</evidence>
<organism evidence="10 11">
    <name type="scientific">Stephanodiscus triporus</name>
    <dbReference type="NCBI Taxonomy" id="2934178"/>
    <lineage>
        <taxon>Eukaryota</taxon>
        <taxon>Sar</taxon>
        <taxon>Stramenopiles</taxon>
        <taxon>Ochrophyta</taxon>
        <taxon>Bacillariophyta</taxon>
        <taxon>Coscinodiscophyceae</taxon>
        <taxon>Thalassiosirophycidae</taxon>
        <taxon>Stephanodiscales</taxon>
        <taxon>Stephanodiscaceae</taxon>
        <taxon>Stephanodiscus</taxon>
    </lineage>
</organism>
<dbReference type="GO" id="GO:0016020">
    <property type="term" value="C:membrane"/>
    <property type="evidence" value="ECO:0007669"/>
    <property type="project" value="UniProtKB-SubCell"/>
</dbReference>
<feature type="domain" description="Protein root UVB sensitive/RUS" evidence="8">
    <location>
        <begin position="79"/>
        <end position="284"/>
    </location>
</feature>
<feature type="domain" description="Protein root UVB sensitive/RUS" evidence="8">
    <location>
        <begin position="321"/>
        <end position="369"/>
    </location>
</feature>
<dbReference type="EMBL" id="JALLAZ020000424">
    <property type="protein sequence ID" value="KAL3795431.1"/>
    <property type="molecule type" value="Genomic_DNA"/>
</dbReference>
<evidence type="ECO:0000256" key="3">
    <source>
        <dbReference type="ARBA" id="ARBA00022692"/>
    </source>
</evidence>
<evidence type="ECO:0000256" key="7">
    <source>
        <dbReference type="SAM" id="Phobius"/>
    </source>
</evidence>
<proteinExistence type="inferred from homology"/>
<comment type="similarity">
    <text evidence="2">Belongs to the RUS1 family.</text>
</comment>
<name>A0ABD3Q602_9STRA</name>
<keyword evidence="11" id="KW-1185">Reference proteome</keyword>
<evidence type="ECO:0000259" key="9">
    <source>
        <dbReference type="Pfam" id="PF24160"/>
    </source>
</evidence>
<evidence type="ECO:0000313" key="11">
    <source>
        <dbReference type="Proteomes" id="UP001530315"/>
    </source>
</evidence>
<dbReference type="PANTHER" id="PTHR12770">
    <property type="entry name" value="RUS1 FAMILY PROTEIN C16ORF58"/>
    <property type="match status" value="1"/>
</dbReference>
<evidence type="ECO:0000256" key="4">
    <source>
        <dbReference type="ARBA" id="ARBA00022989"/>
    </source>
</evidence>
<gene>
    <name evidence="10" type="ORF">ACHAW5_007889</name>
</gene>
<reference evidence="10 11" key="1">
    <citation type="submission" date="2024-10" db="EMBL/GenBank/DDBJ databases">
        <title>Updated reference genomes for cyclostephanoid diatoms.</title>
        <authorList>
            <person name="Roberts W.R."/>
            <person name="Alverson A.J."/>
        </authorList>
    </citation>
    <scope>NUCLEOTIDE SEQUENCE [LARGE SCALE GENOMIC DNA]</scope>
    <source>
        <strain evidence="10 11">AJA276-08</strain>
    </source>
</reference>
<keyword evidence="4 7" id="KW-1133">Transmembrane helix</keyword>
<evidence type="ECO:0000256" key="6">
    <source>
        <dbReference type="SAM" id="MobiDB-lite"/>
    </source>
</evidence>
<keyword evidence="5 7" id="KW-0472">Membrane</keyword>
<evidence type="ECO:0000256" key="2">
    <source>
        <dbReference type="ARBA" id="ARBA00007558"/>
    </source>
</evidence>
<comment type="subcellular location">
    <subcellularLocation>
        <location evidence="1">Membrane</location>
    </subcellularLocation>
</comment>
<accession>A0ABD3Q602</accession>
<dbReference type="Proteomes" id="UP001530315">
    <property type="component" value="Unassembled WGS sequence"/>
</dbReference>
<evidence type="ECO:0000313" key="10">
    <source>
        <dbReference type="EMBL" id="KAL3795431.1"/>
    </source>
</evidence>
<protein>
    <submittedName>
        <fullName evidence="10">Uncharacterized protein</fullName>
    </submittedName>
</protein>
<dbReference type="InterPro" id="IPR054549">
    <property type="entry name" value="UVB_sens_RUS_dom"/>
</dbReference>
<comment type="caution">
    <text evidence="10">The sequence shown here is derived from an EMBL/GenBank/DDBJ whole genome shotgun (WGS) entry which is preliminary data.</text>
</comment>
<feature type="region of interest" description="Disordered" evidence="6">
    <location>
        <begin position="24"/>
        <end position="56"/>
    </location>
</feature>
<dbReference type="AlphaFoldDB" id="A0ABD3Q602"/>